<evidence type="ECO:0000313" key="2">
    <source>
        <dbReference type="Proteomes" id="UP000007304"/>
    </source>
</evidence>
<reference evidence="1" key="1">
    <citation type="submission" date="2011-07" db="EMBL/GenBank/DDBJ databases">
        <title>The Genome Sequence of Exophiala (Wangiella) dermatitidis NIH/UT8656.</title>
        <authorList>
            <consortium name="The Broad Institute Genome Sequencing Platform"/>
            <person name="Cuomo C."/>
            <person name="Wang Z."/>
            <person name="Hunicke-Smith S."/>
            <person name="Szanislo P.J."/>
            <person name="Earl A."/>
            <person name="Young S.K."/>
            <person name="Zeng Q."/>
            <person name="Gargeya S."/>
            <person name="Fitzgerald M."/>
            <person name="Haas B."/>
            <person name="Abouelleil A."/>
            <person name="Alvarado L."/>
            <person name="Arachchi H.M."/>
            <person name="Berlin A."/>
            <person name="Brown A."/>
            <person name="Chapman S.B."/>
            <person name="Chen Z."/>
            <person name="Dunbar C."/>
            <person name="Freedman E."/>
            <person name="Gearin G."/>
            <person name="Gellesch M."/>
            <person name="Goldberg J."/>
            <person name="Griggs A."/>
            <person name="Gujja S."/>
            <person name="Heiman D."/>
            <person name="Howarth C."/>
            <person name="Larson L."/>
            <person name="Lui A."/>
            <person name="MacDonald P.J.P."/>
            <person name="Montmayeur A."/>
            <person name="Murphy C."/>
            <person name="Neiman D."/>
            <person name="Pearson M."/>
            <person name="Priest M."/>
            <person name="Roberts A."/>
            <person name="Saif S."/>
            <person name="Shea T."/>
            <person name="Shenoy N."/>
            <person name="Sisk P."/>
            <person name="Stolte C."/>
            <person name="Sykes S."/>
            <person name="Wortman J."/>
            <person name="Nusbaum C."/>
            <person name="Birren B."/>
        </authorList>
    </citation>
    <scope>NUCLEOTIDE SEQUENCE</scope>
    <source>
        <strain evidence="1">NIH/UT8656</strain>
    </source>
</reference>
<dbReference type="HOGENOM" id="CLU_1885766_0_0_1"/>
<proteinExistence type="predicted"/>
<organism evidence="1 2">
    <name type="scientific">Exophiala dermatitidis (strain ATCC 34100 / CBS 525.76 / NIH/UT8656)</name>
    <name type="common">Black yeast</name>
    <name type="synonym">Wangiella dermatitidis</name>
    <dbReference type="NCBI Taxonomy" id="858893"/>
    <lineage>
        <taxon>Eukaryota</taxon>
        <taxon>Fungi</taxon>
        <taxon>Dikarya</taxon>
        <taxon>Ascomycota</taxon>
        <taxon>Pezizomycotina</taxon>
        <taxon>Eurotiomycetes</taxon>
        <taxon>Chaetothyriomycetidae</taxon>
        <taxon>Chaetothyriales</taxon>
        <taxon>Herpotrichiellaceae</taxon>
        <taxon>Exophiala</taxon>
    </lineage>
</organism>
<dbReference type="AlphaFoldDB" id="H6BV17"/>
<sequence>MLLTLILASFYGSPTNPLISTHSACWVVVSTDRLIHPFIYRFHILLADGHGEPVYGLVFVPLHLDPIQSNFSLVPTALKVDFALSVVDENPVHLLPLVTLITGALICLSPKVSNRSKINQIVPEFRVCLSRWESG</sequence>
<dbReference type="GeneID" id="20308561"/>
<evidence type="ECO:0000313" key="1">
    <source>
        <dbReference type="EMBL" id="EHY55800.1"/>
    </source>
</evidence>
<accession>H6BV17</accession>
<dbReference type="Proteomes" id="UP000007304">
    <property type="component" value="Unassembled WGS sequence"/>
</dbReference>
<dbReference type="EMBL" id="JH226132">
    <property type="protein sequence ID" value="EHY55800.1"/>
    <property type="molecule type" value="Genomic_DNA"/>
</dbReference>
<gene>
    <name evidence="1" type="ORF">HMPREF1120_03922</name>
</gene>
<keyword evidence="2" id="KW-1185">Reference proteome</keyword>
<dbReference type="InParanoid" id="H6BV17"/>
<dbReference type="VEuPathDB" id="FungiDB:HMPREF1120_03922"/>
<protein>
    <submittedName>
        <fullName evidence="1">Uncharacterized protein</fullName>
    </submittedName>
</protein>
<name>H6BV17_EXODN</name>
<dbReference type="RefSeq" id="XP_009156261.1">
    <property type="nucleotide sequence ID" value="XM_009158013.1"/>
</dbReference>